<protein>
    <submittedName>
        <fullName evidence="5">FAD binding domain-containing protein</fullName>
    </submittedName>
</protein>
<feature type="domain" description="FAD-binding" evidence="4">
    <location>
        <begin position="118"/>
        <end position="349"/>
    </location>
</feature>
<feature type="chain" id="PRO_5047241354" evidence="3">
    <location>
        <begin position="22"/>
        <end position="396"/>
    </location>
</feature>
<evidence type="ECO:0000256" key="1">
    <source>
        <dbReference type="ARBA" id="ARBA00023002"/>
    </source>
</evidence>
<dbReference type="InterPro" id="IPR002938">
    <property type="entry name" value="FAD-bd"/>
</dbReference>
<dbReference type="Gene3D" id="3.30.9.30">
    <property type="match status" value="1"/>
</dbReference>
<dbReference type="EMBL" id="BAABIS010000001">
    <property type="protein sequence ID" value="GAA4868869.1"/>
    <property type="molecule type" value="Genomic_DNA"/>
</dbReference>
<organism evidence="5 6">
    <name type="scientific">Kitasatospora terrestris</name>
    <dbReference type="NCBI Taxonomy" id="258051"/>
    <lineage>
        <taxon>Bacteria</taxon>
        <taxon>Bacillati</taxon>
        <taxon>Actinomycetota</taxon>
        <taxon>Actinomycetes</taxon>
        <taxon>Kitasatosporales</taxon>
        <taxon>Streptomycetaceae</taxon>
        <taxon>Kitasatospora</taxon>
    </lineage>
</organism>
<evidence type="ECO:0000313" key="6">
    <source>
        <dbReference type="Proteomes" id="UP001501752"/>
    </source>
</evidence>
<evidence type="ECO:0000256" key="2">
    <source>
        <dbReference type="ARBA" id="ARBA00023033"/>
    </source>
</evidence>
<evidence type="ECO:0000256" key="3">
    <source>
        <dbReference type="SAM" id="SignalP"/>
    </source>
</evidence>
<dbReference type="PANTHER" id="PTHR13789">
    <property type="entry name" value="MONOOXYGENASE"/>
    <property type="match status" value="1"/>
</dbReference>
<reference evidence="6" key="1">
    <citation type="journal article" date="2019" name="Int. J. Syst. Evol. Microbiol.">
        <title>The Global Catalogue of Microorganisms (GCM) 10K type strain sequencing project: providing services to taxonomists for standard genome sequencing and annotation.</title>
        <authorList>
            <consortium name="The Broad Institute Genomics Platform"/>
            <consortium name="The Broad Institute Genome Sequencing Center for Infectious Disease"/>
            <person name="Wu L."/>
            <person name="Ma J."/>
        </authorList>
    </citation>
    <scope>NUCLEOTIDE SEQUENCE [LARGE SCALE GENOMIC DNA]</scope>
    <source>
        <strain evidence="6">JCM 13006</strain>
    </source>
</reference>
<keyword evidence="3" id="KW-0732">Signal</keyword>
<name>A0ABP9E6J7_9ACTN</name>
<sequence>MRGGRVAVVGGSIAGCAAALAAWRAGATEVVVFERSAERLQDRGVGLVLHNDRYAELEAAGHLDAGMPWLPMERRPWIVRDGEDRAGRTVGALEFPFRAYGWSSLWSGLRDRLPDAVDHRTGTAVTEVLPEPDGARVRLADGTEERFDLVVGADGYRSTVRSAMYPGLEAEYGGYVAWRGTLPAADLPGPAGAFPERDAPTIVYPGGHMIIYRIPGATGVDVNWVLYATPPGAADTPPGRELTDELREFQQDLMDRHFPPFWRETVRRTPAEAAFVQPIYDLAVEHVARGRLVLLGDAAAIARPHTGSGAIKALQDAAVLEEALRPDGGLDAALAAYDAKRAPVGKAILGLGRSLGRALVQQTPDWAALDQAALDAWWSTTGGQTGGVALLSPGRR</sequence>
<dbReference type="SUPFAM" id="SSF54373">
    <property type="entry name" value="FAD-linked reductases, C-terminal domain"/>
    <property type="match status" value="1"/>
</dbReference>
<keyword evidence="6" id="KW-1185">Reference proteome</keyword>
<accession>A0ABP9E6J7</accession>
<dbReference type="PANTHER" id="PTHR13789:SF309">
    <property type="entry name" value="PUTATIVE (AFU_ORTHOLOGUE AFUA_6G14510)-RELATED"/>
    <property type="match status" value="1"/>
</dbReference>
<feature type="signal peptide" evidence="3">
    <location>
        <begin position="1"/>
        <end position="21"/>
    </location>
</feature>
<evidence type="ECO:0000313" key="5">
    <source>
        <dbReference type="EMBL" id="GAA4868869.1"/>
    </source>
</evidence>
<gene>
    <name evidence="5" type="ORF">GCM10023235_54450</name>
</gene>
<dbReference type="Pfam" id="PF01494">
    <property type="entry name" value="FAD_binding_3"/>
    <property type="match status" value="1"/>
</dbReference>
<dbReference type="Gene3D" id="3.50.50.60">
    <property type="entry name" value="FAD/NAD(P)-binding domain"/>
    <property type="match status" value="1"/>
</dbReference>
<dbReference type="PROSITE" id="PS51257">
    <property type="entry name" value="PROKAR_LIPOPROTEIN"/>
    <property type="match status" value="1"/>
</dbReference>
<dbReference type="RefSeq" id="WP_345699508.1">
    <property type="nucleotide sequence ID" value="NZ_BAABIS010000001.1"/>
</dbReference>
<keyword evidence="2" id="KW-0503">Monooxygenase</keyword>
<keyword evidence="1" id="KW-0560">Oxidoreductase</keyword>
<dbReference type="InterPro" id="IPR050493">
    <property type="entry name" value="FAD-dep_Monooxygenase_BioMet"/>
</dbReference>
<dbReference type="PRINTS" id="PR00420">
    <property type="entry name" value="RNGMNOXGNASE"/>
</dbReference>
<comment type="caution">
    <text evidence="5">The sequence shown here is derived from an EMBL/GenBank/DDBJ whole genome shotgun (WGS) entry which is preliminary data.</text>
</comment>
<evidence type="ECO:0000259" key="4">
    <source>
        <dbReference type="Pfam" id="PF01494"/>
    </source>
</evidence>
<dbReference type="InterPro" id="IPR036188">
    <property type="entry name" value="FAD/NAD-bd_sf"/>
</dbReference>
<proteinExistence type="predicted"/>
<dbReference type="Proteomes" id="UP001501752">
    <property type="component" value="Unassembled WGS sequence"/>
</dbReference>
<dbReference type="SUPFAM" id="SSF51905">
    <property type="entry name" value="FAD/NAD(P)-binding domain"/>
    <property type="match status" value="1"/>
</dbReference>